<feature type="binding site" evidence="5">
    <location>
        <position position="155"/>
    </location>
    <ligand>
        <name>S-adenosyl-L-methionine</name>
        <dbReference type="ChEBI" id="CHEBI:59789"/>
    </ligand>
</feature>
<evidence type="ECO:0000313" key="7">
    <source>
        <dbReference type="EMBL" id="RWX72940.1"/>
    </source>
</evidence>
<evidence type="ECO:0000256" key="2">
    <source>
        <dbReference type="ARBA" id="ARBA00022679"/>
    </source>
</evidence>
<name>A0A3S4UFU4_METS7</name>
<dbReference type="PANTHER" id="PTHR12133:SF1">
    <property type="entry name" value="TRNA (ADENINE(58)-N(1))-METHYLTRANSFERASE, MITOCHONDRIAL"/>
    <property type="match status" value="1"/>
</dbReference>
<evidence type="ECO:0000256" key="4">
    <source>
        <dbReference type="ARBA" id="ARBA00022694"/>
    </source>
</evidence>
<gene>
    <name evidence="7" type="ORF">Metus_0914</name>
</gene>
<comment type="caution">
    <text evidence="7">The sequence shown here is derived from an EMBL/GenBank/DDBJ whole genome shotgun (WGS) entry which is preliminary data.</text>
</comment>
<dbReference type="GO" id="GO:0031515">
    <property type="term" value="C:tRNA (m1A) methyltransferase complex"/>
    <property type="evidence" value="ECO:0007669"/>
    <property type="project" value="InterPro"/>
</dbReference>
<dbReference type="Proteomes" id="UP000288215">
    <property type="component" value="Unassembled WGS sequence"/>
</dbReference>
<dbReference type="InterPro" id="IPR029063">
    <property type="entry name" value="SAM-dependent_MTases_sf"/>
</dbReference>
<proteinExistence type="predicted"/>
<keyword evidence="1 7" id="KW-0489">Methyltransferase</keyword>
<dbReference type="InterPro" id="IPR049470">
    <property type="entry name" value="TRM61_C"/>
</dbReference>
<dbReference type="GO" id="GO:0030488">
    <property type="term" value="P:tRNA methylation"/>
    <property type="evidence" value="ECO:0007669"/>
    <property type="project" value="InterPro"/>
</dbReference>
<reference evidence="7 8" key="1">
    <citation type="submission" date="2018-12" db="EMBL/GenBank/DDBJ databases">
        <title>The complete genome of the methanogenic archaea of the candidate phylum Verstraetearchaeota, obtained from the metagenome of underground thermal water.</title>
        <authorList>
            <person name="Kadnikov V.V."/>
            <person name="Mardanov A.V."/>
            <person name="Beletsky A.V."/>
            <person name="Karnachuk O.V."/>
            <person name="Ravin N.V."/>
        </authorList>
    </citation>
    <scope>NUCLEOTIDE SEQUENCE [LARGE SCALE GENOMIC DNA]</scope>
    <source>
        <strain evidence="7">Ch88</strain>
    </source>
</reference>
<evidence type="ECO:0000256" key="5">
    <source>
        <dbReference type="PIRSR" id="PIRSR017269-1"/>
    </source>
</evidence>
<dbReference type="EMBL" id="RXGA01000003">
    <property type="protein sequence ID" value="RWX72940.1"/>
    <property type="molecule type" value="Genomic_DNA"/>
</dbReference>
<dbReference type="Gene3D" id="3.10.330.20">
    <property type="match status" value="1"/>
</dbReference>
<keyword evidence="2 7" id="KW-0808">Transferase</keyword>
<feature type="binding site" evidence="5">
    <location>
        <position position="127"/>
    </location>
    <ligand>
        <name>S-adenosyl-L-methionine</name>
        <dbReference type="ChEBI" id="CHEBI:59789"/>
    </ligand>
</feature>
<feature type="binding site" evidence="5">
    <location>
        <begin position="106"/>
        <end position="109"/>
    </location>
    <ligand>
        <name>S-adenosyl-L-methionine</name>
        <dbReference type="ChEBI" id="CHEBI:59789"/>
    </ligand>
</feature>
<keyword evidence="3 5" id="KW-0949">S-adenosyl-L-methionine</keyword>
<dbReference type="GO" id="GO:0160107">
    <property type="term" value="F:tRNA (adenine(58)-N1)-methyltransferase activity"/>
    <property type="evidence" value="ECO:0007669"/>
    <property type="project" value="InterPro"/>
</dbReference>
<dbReference type="PROSITE" id="PS51620">
    <property type="entry name" value="SAM_TRM61"/>
    <property type="match status" value="1"/>
</dbReference>
<dbReference type="PIRSF" id="PIRSF017269">
    <property type="entry name" value="GCD14"/>
    <property type="match status" value="1"/>
</dbReference>
<protein>
    <submittedName>
        <fullName evidence="7">tRNA (Adenine(57)-N(1)/adenine(58)-N(1))-methyltransferase</fullName>
    </submittedName>
</protein>
<evidence type="ECO:0000313" key="8">
    <source>
        <dbReference type="Proteomes" id="UP000288215"/>
    </source>
</evidence>
<dbReference type="SUPFAM" id="SSF53335">
    <property type="entry name" value="S-adenosyl-L-methionine-dependent methyltransferases"/>
    <property type="match status" value="1"/>
</dbReference>
<evidence type="ECO:0000256" key="1">
    <source>
        <dbReference type="ARBA" id="ARBA00022603"/>
    </source>
</evidence>
<dbReference type="CDD" id="cd02440">
    <property type="entry name" value="AdoMet_MTases"/>
    <property type="match status" value="1"/>
</dbReference>
<keyword evidence="4" id="KW-0819">tRNA processing</keyword>
<dbReference type="Gene3D" id="3.40.50.150">
    <property type="entry name" value="Vaccinia Virus protein VP39"/>
    <property type="match status" value="1"/>
</dbReference>
<feature type="binding site" evidence="5">
    <location>
        <position position="171"/>
    </location>
    <ligand>
        <name>S-adenosyl-L-methionine</name>
        <dbReference type="ChEBI" id="CHEBI:59789"/>
    </ligand>
</feature>
<dbReference type="Pfam" id="PF08704">
    <property type="entry name" value="GCD14"/>
    <property type="match status" value="1"/>
</dbReference>
<accession>A0A3S4UFU4</accession>
<sequence length="253" mass="28443">MTIEEGQEILLYVNEKKSWIVTVESGKKFHTHKGIVDLGELIGKQYGTEVKTTLGLPMKAMPVDYLDHLERVSRKTQIIYPKDIALITLLANVKPGTRVVECGTGSGSLTSYLATHVQPDGMVYTYEMREEFQRIARKNLERMGLMKNVEMKLKDINEGIDEREVDAIVLDMATPWQVVGLAHDALRTGGRLVSFSPTINQVEKTVEEMRSKGFLAVKALELLMRTYKVKANETRPDMIMVGHTGYIVSGRKG</sequence>
<dbReference type="PANTHER" id="PTHR12133">
    <property type="entry name" value="TRNA (ADENINE(58)-N(1))-METHYLTRANSFERASE"/>
    <property type="match status" value="1"/>
</dbReference>
<evidence type="ECO:0000256" key="3">
    <source>
        <dbReference type="ARBA" id="ARBA00022691"/>
    </source>
</evidence>
<dbReference type="AlphaFoldDB" id="A0A3S4UFU4"/>
<dbReference type="InterPro" id="IPR014816">
    <property type="entry name" value="tRNA_MeTrfase_Gcd14"/>
</dbReference>
<organism evidence="7 8">
    <name type="scientific">Methanosuratincola subterraneus</name>
    <dbReference type="NCBI Taxonomy" id="2593994"/>
    <lineage>
        <taxon>Archaea</taxon>
        <taxon>Thermoproteota</taxon>
        <taxon>Methanosuratincolia</taxon>
        <taxon>Candidatus Methanomethylicales</taxon>
        <taxon>Candidatus Methanomethylicaceae</taxon>
        <taxon>Candidatus Methanosuratincola (ex Vanwonterghem et al. 2016)</taxon>
    </lineage>
</organism>
<evidence type="ECO:0000259" key="6">
    <source>
        <dbReference type="Pfam" id="PF08704"/>
    </source>
</evidence>
<feature type="domain" description="tRNA (adenine(58)-N(1))-methyltransferase catalytic subunit TRM61 C-terminal" evidence="6">
    <location>
        <begin position="73"/>
        <end position="234"/>
    </location>
</feature>